<dbReference type="SUPFAM" id="SSF81383">
    <property type="entry name" value="F-box domain"/>
    <property type="match status" value="1"/>
</dbReference>
<name>A0A6A5QGI4_AMPQU</name>
<feature type="domain" description="F-box" evidence="1">
    <location>
        <begin position="16"/>
        <end position="61"/>
    </location>
</feature>
<evidence type="ECO:0000313" key="3">
    <source>
        <dbReference type="Proteomes" id="UP000800096"/>
    </source>
</evidence>
<dbReference type="InterPro" id="IPR036047">
    <property type="entry name" value="F-box-like_dom_sf"/>
</dbReference>
<evidence type="ECO:0000259" key="1">
    <source>
        <dbReference type="PROSITE" id="PS50181"/>
    </source>
</evidence>
<dbReference type="OrthoDB" id="47801at2759"/>
<keyword evidence="3" id="KW-1185">Reference proteome</keyword>
<organism evidence="2 3">
    <name type="scientific">Ampelomyces quisqualis</name>
    <name type="common">Powdery mildew agent</name>
    <dbReference type="NCBI Taxonomy" id="50730"/>
    <lineage>
        <taxon>Eukaryota</taxon>
        <taxon>Fungi</taxon>
        <taxon>Dikarya</taxon>
        <taxon>Ascomycota</taxon>
        <taxon>Pezizomycotina</taxon>
        <taxon>Dothideomycetes</taxon>
        <taxon>Pleosporomycetidae</taxon>
        <taxon>Pleosporales</taxon>
        <taxon>Pleosporineae</taxon>
        <taxon>Phaeosphaeriaceae</taxon>
        <taxon>Ampelomyces</taxon>
    </lineage>
</organism>
<accession>A0A6A5QGI4</accession>
<dbReference type="PROSITE" id="PS50181">
    <property type="entry name" value="FBOX"/>
    <property type="match status" value="1"/>
</dbReference>
<protein>
    <recommendedName>
        <fullName evidence="1">F-box domain-containing protein</fullName>
    </recommendedName>
</protein>
<dbReference type="Pfam" id="PF12937">
    <property type="entry name" value="F-box-like"/>
    <property type="match status" value="1"/>
</dbReference>
<proteinExistence type="predicted"/>
<dbReference type="InterPro" id="IPR001810">
    <property type="entry name" value="F-box_dom"/>
</dbReference>
<dbReference type="Proteomes" id="UP000800096">
    <property type="component" value="Unassembled WGS sequence"/>
</dbReference>
<gene>
    <name evidence="2" type="ORF">BDU57DRAFT_502937</name>
</gene>
<reference evidence="2" key="1">
    <citation type="journal article" date="2020" name="Stud. Mycol.">
        <title>101 Dothideomycetes genomes: a test case for predicting lifestyles and emergence of pathogens.</title>
        <authorList>
            <person name="Haridas S."/>
            <person name="Albert R."/>
            <person name="Binder M."/>
            <person name="Bloem J."/>
            <person name="Labutti K."/>
            <person name="Salamov A."/>
            <person name="Andreopoulos B."/>
            <person name="Baker S."/>
            <person name="Barry K."/>
            <person name="Bills G."/>
            <person name="Bluhm B."/>
            <person name="Cannon C."/>
            <person name="Castanera R."/>
            <person name="Culley D."/>
            <person name="Daum C."/>
            <person name="Ezra D."/>
            <person name="Gonzalez J."/>
            <person name="Henrissat B."/>
            <person name="Kuo A."/>
            <person name="Liang C."/>
            <person name="Lipzen A."/>
            <person name="Lutzoni F."/>
            <person name="Magnuson J."/>
            <person name="Mondo S."/>
            <person name="Nolan M."/>
            <person name="Ohm R."/>
            <person name="Pangilinan J."/>
            <person name="Park H.-J."/>
            <person name="Ramirez L."/>
            <person name="Alfaro M."/>
            <person name="Sun H."/>
            <person name="Tritt A."/>
            <person name="Yoshinaga Y."/>
            <person name="Zwiers L.-H."/>
            <person name="Turgeon B."/>
            <person name="Goodwin S."/>
            <person name="Spatafora J."/>
            <person name="Crous P."/>
            <person name="Grigoriev I."/>
        </authorList>
    </citation>
    <scope>NUCLEOTIDE SEQUENCE</scope>
    <source>
        <strain evidence="2">HMLAC05119</strain>
    </source>
</reference>
<sequence>MIPLGEPEGPAREPRPLSLETLPEELLQLIVHCLPTAALKQAALASATLHRHATNVLWQHVCLVDQWTLHADAAPEPLIEHTRGFGRSDEHDDTPIIRKLFILAANPRIACKVHSITHRCHLPTPNIFDELPRIHCHSDTLSQDARLHVLARLAIANLVNVHTLRIVYGHMRLASALVAGFLDAKRPQRVPLRKLWLETSCLSAGAMQSLRNSTALESLRIRRLHVASLLSAPRNFDFLEFRPSRGGMYYQMHNGAGNWAPTTVQFSGEGMSDQFRRFTDAELMDQAKAFDNAVWKQHPEVEKFLTMNSRPDVHETAWLPTANFHPMRWLLEGSAATLTSLNLDWVLWRRNESANHDASRSTLTMLAALRLPHLRAFQLRNAVLEPTRLPTDVFLFEDTFLEFMEYHHKLQCLAWPLDKIFSHIKPSVDVRNRVGKLIAHLANVLTELRLDAQYAGHGEPISDFGLSTDDTYERARRRRFIAEFAPHMRRIEHIKLEGGLPRDEKREILRALHYCPLKKVVMIGVSYPVGNTWGEQGTYLRALDPSSSWDDVQNLKEEDAQGIFDAYRRGFHMPDSFEFEPEYGWPPQAPLLQTIALHHASTVEELKICGYNGCPILSQSTPITDPLLNGLRQFDNLKQLVMSFWLLTCYEGQYRDTEIIKYWMDSRSPASTALVVVTPPRSPDQDLPVGPGHFPVFQERMAPPQDFNRWAVVLKTSFSPSALAYRVARDIGPYLSPVAKSRPGGVRMRASFCLGVRDELRPASDIFDLDMRIGRENQVLEFTGPREESEKVRFWQKLESRRWF</sequence>
<dbReference type="EMBL" id="ML979138">
    <property type="protein sequence ID" value="KAF1913938.1"/>
    <property type="molecule type" value="Genomic_DNA"/>
</dbReference>
<dbReference type="AlphaFoldDB" id="A0A6A5QGI4"/>
<evidence type="ECO:0000313" key="2">
    <source>
        <dbReference type="EMBL" id="KAF1913938.1"/>
    </source>
</evidence>